<accession>A0ACC3BT00</accession>
<dbReference type="EMBL" id="CM020618">
    <property type="protein sequence ID" value="KAK1861032.1"/>
    <property type="molecule type" value="Genomic_DNA"/>
</dbReference>
<keyword evidence="2" id="KW-1185">Reference proteome</keyword>
<proteinExistence type="predicted"/>
<dbReference type="Proteomes" id="UP000798662">
    <property type="component" value="Chromosome 1"/>
</dbReference>
<comment type="caution">
    <text evidence="1">The sequence shown here is derived from an EMBL/GenBank/DDBJ whole genome shotgun (WGS) entry which is preliminary data.</text>
</comment>
<organism evidence="1 2">
    <name type="scientific">Pyropia yezoensis</name>
    <name type="common">Susabi-nori</name>
    <name type="synonym">Porphyra yezoensis</name>
    <dbReference type="NCBI Taxonomy" id="2788"/>
    <lineage>
        <taxon>Eukaryota</taxon>
        <taxon>Rhodophyta</taxon>
        <taxon>Bangiophyceae</taxon>
        <taxon>Bangiales</taxon>
        <taxon>Bangiaceae</taxon>
        <taxon>Pyropia</taxon>
    </lineage>
</organism>
<evidence type="ECO:0000313" key="1">
    <source>
        <dbReference type="EMBL" id="KAK1861032.1"/>
    </source>
</evidence>
<protein>
    <submittedName>
        <fullName evidence="1">Uncharacterized protein</fullName>
    </submittedName>
</protein>
<name>A0ACC3BT00_PYRYE</name>
<gene>
    <name evidence="1" type="ORF">I4F81_003616</name>
</gene>
<reference evidence="1" key="1">
    <citation type="submission" date="2019-11" db="EMBL/GenBank/DDBJ databases">
        <title>Nori genome reveals adaptations in red seaweeds to the harsh intertidal environment.</title>
        <authorList>
            <person name="Wang D."/>
            <person name="Mao Y."/>
        </authorList>
    </citation>
    <scope>NUCLEOTIDE SEQUENCE</scope>
    <source>
        <tissue evidence="1">Gametophyte</tissue>
    </source>
</reference>
<sequence>MVPKLALNWLLLPVASINGITAGLVFTDSVEEDLDDMVIMPEPSGRFAYDEEVGEVFMTAWRPDNKLVVAWTQCVLSCERRREVLTYANPLPGQFPFHLKKRMSFYERRHCRLCGLDVWTVEDLSSLPPPCNGAPRRRFTSPLNFKGFGFPFFRGHFFGTVVLRTYDSASLIDGDATDGSGATPYADPPCTRREARPIVVRVRHGSVSLRRMMRLALTDTAQVLWSPDPMASRVFISCRGNQLAVQEAAERLSRVTVDWKKRRARAASRGKGADRNLLRMDQLLSRRSPRMRRGAWGVLPPEGVAPDAVNGGSGVATATVRDAGGHGGDADGGSGSSSYPSGGSAHTSAGPSNSGGDGSGGGASVGSGGASWSVAPPDALPSAASAPTIVPMATVSSTTVRPGPGTPSAAAAPAAAPIVTGTRRRRNADSADRDSVRYARQVRNRESAKRSNERRVRRVLAETAELAKLSKLLPLLVKRRAELEAEQADLRARLGMRPRVGVGQE</sequence>
<evidence type="ECO:0000313" key="2">
    <source>
        <dbReference type="Proteomes" id="UP000798662"/>
    </source>
</evidence>